<feature type="non-terminal residue" evidence="1">
    <location>
        <position position="84"/>
    </location>
</feature>
<name>A0A1J6I2F9_NICAT</name>
<dbReference type="EMBL" id="MJEQ01037191">
    <property type="protein sequence ID" value="OIS98707.1"/>
    <property type="molecule type" value="Genomic_DNA"/>
</dbReference>
<protein>
    <submittedName>
        <fullName evidence="1">Uncharacterized protein</fullName>
    </submittedName>
</protein>
<sequence>MMIKTLIRNIRYVKTQQAFQRVINMQKEHGFFIVALMEPFQKKRFIQKYKRRLGLEAVISNVNGKIWLFFDAVVEWDLFIDTEQ</sequence>
<accession>A0A1J6I2F9</accession>
<evidence type="ECO:0000313" key="2">
    <source>
        <dbReference type="Proteomes" id="UP000187609"/>
    </source>
</evidence>
<keyword evidence="2" id="KW-1185">Reference proteome</keyword>
<proteinExistence type="predicted"/>
<dbReference type="Proteomes" id="UP000187609">
    <property type="component" value="Unassembled WGS sequence"/>
</dbReference>
<dbReference type="Gramene" id="OIS98707">
    <property type="protein sequence ID" value="OIS98707"/>
    <property type="gene ID" value="A4A49_61006"/>
</dbReference>
<organism evidence="1 2">
    <name type="scientific">Nicotiana attenuata</name>
    <name type="common">Coyote tobacco</name>
    <dbReference type="NCBI Taxonomy" id="49451"/>
    <lineage>
        <taxon>Eukaryota</taxon>
        <taxon>Viridiplantae</taxon>
        <taxon>Streptophyta</taxon>
        <taxon>Embryophyta</taxon>
        <taxon>Tracheophyta</taxon>
        <taxon>Spermatophyta</taxon>
        <taxon>Magnoliopsida</taxon>
        <taxon>eudicotyledons</taxon>
        <taxon>Gunneridae</taxon>
        <taxon>Pentapetalae</taxon>
        <taxon>asterids</taxon>
        <taxon>lamiids</taxon>
        <taxon>Solanales</taxon>
        <taxon>Solanaceae</taxon>
        <taxon>Nicotianoideae</taxon>
        <taxon>Nicotianeae</taxon>
        <taxon>Nicotiana</taxon>
    </lineage>
</organism>
<reference evidence="1" key="1">
    <citation type="submission" date="2016-11" db="EMBL/GenBank/DDBJ databases">
        <title>The genome of Nicotiana attenuata.</title>
        <authorList>
            <person name="Xu S."/>
            <person name="Brockmoeller T."/>
            <person name="Gaquerel E."/>
            <person name="Navarro A."/>
            <person name="Kuhl H."/>
            <person name="Gase K."/>
            <person name="Ling Z."/>
            <person name="Zhou W."/>
            <person name="Kreitzer C."/>
            <person name="Stanke M."/>
            <person name="Tang H."/>
            <person name="Lyons E."/>
            <person name="Pandey P."/>
            <person name="Pandey S.P."/>
            <person name="Timmermann B."/>
            <person name="Baldwin I.T."/>
        </authorList>
    </citation>
    <scope>NUCLEOTIDE SEQUENCE [LARGE SCALE GENOMIC DNA]</scope>
    <source>
        <strain evidence="1">UT</strain>
    </source>
</reference>
<gene>
    <name evidence="1" type="ORF">A4A49_61006</name>
</gene>
<dbReference type="SMR" id="A0A1J6I2F9"/>
<comment type="caution">
    <text evidence="1">The sequence shown here is derived from an EMBL/GenBank/DDBJ whole genome shotgun (WGS) entry which is preliminary data.</text>
</comment>
<dbReference type="STRING" id="49451.A0A1J6I2F9"/>
<dbReference type="AlphaFoldDB" id="A0A1J6I2F9"/>
<evidence type="ECO:0000313" key="1">
    <source>
        <dbReference type="EMBL" id="OIS98707.1"/>
    </source>
</evidence>